<evidence type="ECO:0000259" key="4">
    <source>
        <dbReference type="PROSITE" id="PS50043"/>
    </source>
</evidence>
<dbReference type="InterPro" id="IPR036388">
    <property type="entry name" value="WH-like_DNA-bd_sf"/>
</dbReference>
<evidence type="ECO:0000313" key="5">
    <source>
        <dbReference type="EMBL" id="PIZ40477.1"/>
    </source>
</evidence>
<dbReference type="Pfam" id="PF00196">
    <property type="entry name" value="GerE"/>
    <property type="match status" value="1"/>
</dbReference>
<dbReference type="InterPro" id="IPR000792">
    <property type="entry name" value="Tscrpt_reg_LuxR_C"/>
</dbReference>
<dbReference type="PANTHER" id="PTHR44688">
    <property type="entry name" value="DNA-BINDING TRANSCRIPTIONAL ACTIVATOR DEVR_DOSR"/>
    <property type="match status" value="1"/>
</dbReference>
<dbReference type="GO" id="GO:0006355">
    <property type="term" value="P:regulation of DNA-templated transcription"/>
    <property type="evidence" value="ECO:0007669"/>
    <property type="project" value="InterPro"/>
</dbReference>
<evidence type="ECO:0000256" key="3">
    <source>
        <dbReference type="ARBA" id="ARBA00023163"/>
    </source>
</evidence>
<protein>
    <recommendedName>
        <fullName evidence="4">HTH luxR-type domain-containing protein</fullName>
    </recommendedName>
</protein>
<dbReference type="PRINTS" id="PR00038">
    <property type="entry name" value="HTHLUXR"/>
</dbReference>
<dbReference type="EMBL" id="PFNG01000089">
    <property type="protein sequence ID" value="PIZ40477.1"/>
    <property type="molecule type" value="Genomic_DNA"/>
</dbReference>
<keyword evidence="2" id="KW-0238">DNA-binding</keyword>
<dbReference type="Gene3D" id="1.10.10.10">
    <property type="entry name" value="Winged helix-like DNA-binding domain superfamily/Winged helix DNA-binding domain"/>
    <property type="match status" value="1"/>
</dbReference>
<evidence type="ECO:0000313" key="6">
    <source>
        <dbReference type="Proteomes" id="UP000230956"/>
    </source>
</evidence>
<dbReference type="CDD" id="cd06170">
    <property type="entry name" value="LuxR_C_like"/>
    <property type="match status" value="1"/>
</dbReference>
<dbReference type="InterPro" id="IPR016032">
    <property type="entry name" value="Sig_transdc_resp-reg_C-effctor"/>
</dbReference>
<dbReference type="GO" id="GO:0003677">
    <property type="term" value="F:DNA binding"/>
    <property type="evidence" value="ECO:0007669"/>
    <property type="project" value="UniProtKB-KW"/>
</dbReference>
<feature type="domain" description="HTH luxR-type" evidence="4">
    <location>
        <begin position="38"/>
        <end position="103"/>
    </location>
</feature>
<proteinExistence type="predicted"/>
<reference evidence="6" key="1">
    <citation type="submission" date="2017-09" db="EMBL/GenBank/DDBJ databases">
        <title>Depth-based differentiation of microbial function through sediment-hosted aquifers and enrichment of novel symbionts in the deep terrestrial subsurface.</title>
        <authorList>
            <person name="Probst A.J."/>
            <person name="Ladd B."/>
            <person name="Jarett J.K."/>
            <person name="Geller-Mcgrath D.E."/>
            <person name="Sieber C.M.K."/>
            <person name="Emerson J.B."/>
            <person name="Anantharaman K."/>
            <person name="Thomas B.C."/>
            <person name="Malmstrom R."/>
            <person name="Stieglmeier M."/>
            <person name="Klingl A."/>
            <person name="Woyke T."/>
            <person name="Ryan C.M."/>
            <person name="Banfield J.F."/>
        </authorList>
    </citation>
    <scope>NUCLEOTIDE SEQUENCE [LARGE SCALE GENOMIC DNA]</scope>
</reference>
<dbReference type="Proteomes" id="UP000230956">
    <property type="component" value="Unassembled WGS sequence"/>
</dbReference>
<sequence length="110" mass="12488">MRIQELTLAKERSRIAKEILSVVMKADICDELLRQITAPDNLEELTSKEKKILALMARGYTNEEIANELWIGLKTVKTHVSNILRKLGQRNRVQAVMCALKRGLVEIGSE</sequence>
<gene>
    <name evidence="5" type="ORF">COY37_03765</name>
</gene>
<organism evidence="5 6">
    <name type="scientific">Candidatus Aquicultor secundus</name>
    <dbReference type="NCBI Taxonomy" id="1973895"/>
    <lineage>
        <taxon>Bacteria</taxon>
        <taxon>Bacillati</taxon>
        <taxon>Actinomycetota</taxon>
        <taxon>Candidatus Aquicultoria</taxon>
        <taxon>Candidatus Aquicultorales</taxon>
        <taxon>Candidatus Aquicultoraceae</taxon>
        <taxon>Candidatus Aquicultor</taxon>
    </lineage>
</organism>
<evidence type="ECO:0000256" key="2">
    <source>
        <dbReference type="ARBA" id="ARBA00023125"/>
    </source>
</evidence>
<keyword evidence="3" id="KW-0804">Transcription</keyword>
<dbReference type="PROSITE" id="PS00622">
    <property type="entry name" value="HTH_LUXR_1"/>
    <property type="match status" value="1"/>
</dbReference>
<dbReference type="AlphaFoldDB" id="A0A2M7T9S5"/>
<dbReference type="SMART" id="SM00421">
    <property type="entry name" value="HTH_LUXR"/>
    <property type="match status" value="1"/>
</dbReference>
<name>A0A2M7T9S5_9ACTN</name>
<accession>A0A2M7T9S5</accession>
<comment type="caution">
    <text evidence="5">The sequence shown here is derived from an EMBL/GenBank/DDBJ whole genome shotgun (WGS) entry which is preliminary data.</text>
</comment>
<dbReference type="PROSITE" id="PS50043">
    <property type="entry name" value="HTH_LUXR_2"/>
    <property type="match status" value="1"/>
</dbReference>
<dbReference type="SUPFAM" id="SSF46894">
    <property type="entry name" value="C-terminal effector domain of the bipartite response regulators"/>
    <property type="match status" value="1"/>
</dbReference>
<keyword evidence="1" id="KW-0805">Transcription regulation</keyword>
<dbReference type="PANTHER" id="PTHR44688:SF16">
    <property type="entry name" value="DNA-BINDING TRANSCRIPTIONAL ACTIVATOR DEVR_DOSR"/>
    <property type="match status" value="1"/>
</dbReference>
<evidence type="ECO:0000256" key="1">
    <source>
        <dbReference type="ARBA" id="ARBA00023015"/>
    </source>
</evidence>